<dbReference type="NCBIfam" id="TIGR02395">
    <property type="entry name" value="rpoN_sigma"/>
    <property type="match status" value="1"/>
</dbReference>
<evidence type="ECO:0000259" key="11">
    <source>
        <dbReference type="Pfam" id="PF04552"/>
    </source>
</evidence>
<protein>
    <recommendedName>
        <fullName evidence="9">RNA polymerase sigma-54 factor</fullName>
    </recommendedName>
</protein>
<evidence type="ECO:0000256" key="3">
    <source>
        <dbReference type="ARBA" id="ARBA00022679"/>
    </source>
</evidence>
<dbReference type="InterPro" id="IPR007634">
    <property type="entry name" value="RNA_pol_sigma_54_DNA-bd"/>
</dbReference>
<evidence type="ECO:0000256" key="8">
    <source>
        <dbReference type="ARBA" id="ARBA00023163"/>
    </source>
</evidence>
<dbReference type="PROSITE" id="PS50044">
    <property type="entry name" value="SIGMA54_3"/>
    <property type="match status" value="1"/>
</dbReference>
<dbReference type="PRINTS" id="PR00045">
    <property type="entry name" value="SIGMA54FCT"/>
</dbReference>
<comment type="similarity">
    <text evidence="1 9">Belongs to the sigma-54 factor family.</text>
</comment>
<keyword evidence="2 9" id="KW-0240">DNA-directed RNA polymerase</keyword>
<dbReference type="PANTHER" id="PTHR32248:SF4">
    <property type="entry name" value="RNA POLYMERASE SIGMA-54 FACTOR"/>
    <property type="match status" value="1"/>
</dbReference>
<dbReference type="NCBIfam" id="NF009118">
    <property type="entry name" value="PRK12469.1"/>
    <property type="match status" value="1"/>
</dbReference>
<keyword evidence="3 9" id="KW-0808">Transferase</keyword>
<evidence type="ECO:0000259" key="12">
    <source>
        <dbReference type="Pfam" id="PF04963"/>
    </source>
</evidence>
<evidence type="ECO:0000256" key="6">
    <source>
        <dbReference type="ARBA" id="ARBA00023082"/>
    </source>
</evidence>
<accession>A0A2Z6DVF3</accession>
<dbReference type="PIRSF" id="PIRSF000774">
    <property type="entry name" value="RpoN"/>
    <property type="match status" value="1"/>
</dbReference>
<keyword evidence="14" id="KW-1185">Reference proteome</keyword>
<dbReference type="PANTHER" id="PTHR32248">
    <property type="entry name" value="RNA POLYMERASE SIGMA-54 FACTOR"/>
    <property type="match status" value="1"/>
</dbReference>
<dbReference type="InterPro" id="IPR000394">
    <property type="entry name" value="RNA_pol_sigma_54"/>
</dbReference>
<evidence type="ECO:0000256" key="7">
    <source>
        <dbReference type="ARBA" id="ARBA00023125"/>
    </source>
</evidence>
<dbReference type="Gene3D" id="1.10.10.60">
    <property type="entry name" value="Homeodomain-like"/>
    <property type="match status" value="1"/>
</dbReference>
<dbReference type="OrthoDB" id="5288181at2"/>
<dbReference type="KEGG" id="htl:HPTL_0147"/>
<keyword evidence="7 9" id="KW-0238">DNA-binding</keyword>
<feature type="region of interest" description="Disordered" evidence="10">
    <location>
        <begin position="60"/>
        <end position="101"/>
    </location>
</feature>
<evidence type="ECO:0000313" key="13">
    <source>
        <dbReference type="EMBL" id="BBD76417.1"/>
    </source>
</evidence>
<dbReference type="EMBL" id="AP018558">
    <property type="protein sequence ID" value="BBD76417.1"/>
    <property type="molecule type" value="Genomic_DNA"/>
</dbReference>
<dbReference type="GO" id="GO:0006352">
    <property type="term" value="P:DNA-templated transcription initiation"/>
    <property type="evidence" value="ECO:0007669"/>
    <property type="project" value="InterPro"/>
</dbReference>
<gene>
    <name evidence="13" type="primary">rpoN</name>
    <name evidence="13" type="ORF">HPTL_0147</name>
</gene>
<name>A0A2Z6DVF3_HYDTE</name>
<feature type="domain" description="RNA polymerase sigma factor 54 core-binding" evidence="12">
    <location>
        <begin position="126"/>
        <end position="312"/>
    </location>
</feature>
<dbReference type="PROSITE" id="PS00717">
    <property type="entry name" value="SIGMA54_1"/>
    <property type="match status" value="1"/>
</dbReference>
<keyword evidence="8 9" id="KW-0804">Transcription</keyword>
<comment type="function">
    <text evidence="9">Sigma factors are initiation factors that promote the attachment of RNA polymerase to specific initiation sites and are then released.</text>
</comment>
<dbReference type="Pfam" id="PF00309">
    <property type="entry name" value="Sigma54_AID"/>
    <property type="match status" value="1"/>
</dbReference>
<dbReference type="Gene3D" id="1.10.10.1330">
    <property type="entry name" value="RNA polymerase sigma-54 factor, core-binding domain"/>
    <property type="match status" value="1"/>
</dbReference>
<organism evidence="13 14">
    <name type="scientific">Hydrogenophilus thermoluteolus</name>
    <name type="common">Pseudomonas hydrogenothermophila</name>
    <dbReference type="NCBI Taxonomy" id="297"/>
    <lineage>
        <taxon>Bacteria</taxon>
        <taxon>Pseudomonadati</taxon>
        <taxon>Pseudomonadota</taxon>
        <taxon>Hydrogenophilia</taxon>
        <taxon>Hydrogenophilales</taxon>
        <taxon>Hydrogenophilaceae</taxon>
        <taxon>Hydrogenophilus</taxon>
    </lineage>
</organism>
<feature type="domain" description="RNA polymerase sigma factor 54 DNA-binding" evidence="11">
    <location>
        <begin position="325"/>
        <end position="480"/>
    </location>
</feature>
<evidence type="ECO:0000256" key="9">
    <source>
        <dbReference type="PIRNR" id="PIRNR000774"/>
    </source>
</evidence>
<dbReference type="PROSITE" id="PS00718">
    <property type="entry name" value="SIGMA54_2"/>
    <property type="match status" value="1"/>
</dbReference>
<evidence type="ECO:0000256" key="4">
    <source>
        <dbReference type="ARBA" id="ARBA00022695"/>
    </source>
</evidence>
<evidence type="ECO:0000256" key="5">
    <source>
        <dbReference type="ARBA" id="ARBA00023015"/>
    </source>
</evidence>
<dbReference type="GO" id="GO:0000428">
    <property type="term" value="C:DNA-directed RNA polymerase complex"/>
    <property type="evidence" value="ECO:0007669"/>
    <property type="project" value="UniProtKB-KW"/>
</dbReference>
<sequence length="481" mass="52446">MKTLGTGLALKPQTSLTLSPQLQQSLHLLTLPAAELRQAIEEALEQNPFLIRADEWEETATTGAEVTHAGATPAAPNDTERVEATVPPAEASESVPDDTPYDAYWEGVTPGIAPEDEPFDPYRTAVAPEGLTEHLTAQAELTLLPETVRQHVLLLIEALDDNGYLCAPLAEIAQWVDPPADTETLEVALKVLQRFDPTGVGARSLSECLLLQLAERPASPERTLAERLVRDALELLAKRDYAGLRKTLGCSEAELKAAIALVESLDPKPGRRFSTETAPTVIPDLIVTPEGDRFRVDLNPAAYPRVVVSPLYQASIGRKSPEAWRTRLAEAKQFVKQLHQRAFTLLRVGQTIVDHQADFFRYGERALQPLTLKTVAEALTLHESTISRVVAGKYLLAPNGLFELKTFFSAALATDDGDATSAAAIKSRIRALIAAEDPHRPLSDTAIADRLAAEGIVIARRTVAKYRDSLSIPPAKLRKRL</sequence>
<evidence type="ECO:0000256" key="1">
    <source>
        <dbReference type="ARBA" id="ARBA00008798"/>
    </source>
</evidence>
<dbReference type="RefSeq" id="WP_119334261.1">
    <property type="nucleotide sequence ID" value="NZ_AP018558.1"/>
</dbReference>
<reference evidence="13 14" key="1">
    <citation type="submission" date="2018-04" db="EMBL/GenBank/DDBJ databases">
        <title>Complete genome sequence of Hydrogenophilus thermoluteolus TH-1.</title>
        <authorList>
            <person name="Arai H."/>
        </authorList>
    </citation>
    <scope>NUCLEOTIDE SEQUENCE [LARGE SCALE GENOMIC DNA]</scope>
    <source>
        <strain evidence="13 14">TH-1</strain>
    </source>
</reference>
<dbReference type="Pfam" id="PF04963">
    <property type="entry name" value="Sigma54_CBD"/>
    <property type="match status" value="1"/>
</dbReference>
<dbReference type="GO" id="GO:0016987">
    <property type="term" value="F:sigma factor activity"/>
    <property type="evidence" value="ECO:0007669"/>
    <property type="project" value="UniProtKB-KW"/>
</dbReference>
<evidence type="ECO:0000256" key="10">
    <source>
        <dbReference type="SAM" id="MobiDB-lite"/>
    </source>
</evidence>
<dbReference type="AlphaFoldDB" id="A0A2Z6DVF3"/>
<dbReference type="Pfam" id="PF04552">
    <property type="entry name" value="Sigma54_DBD"/>
    <property type="match status" value="1"/>
</dbReference>
<proteinExistence type="inferred from homology"/>
<keyword evidence="6 9" id="KW-0731">Sigma factor</keyword>
<keyword evidence="5 9" id="KW-0805">Transcription regulation</keyword>
<dbReference type="GO" id="GO:0016779">
    <property type="term" value="F:nucleotidyltransferase activity"/>
    <property type="evidence" value="ECO:0007669"/>
    <property type="project" value="UniProtKB-KW"/>
</dbReference>
<dbReference type="GO" id="GO:0001216">
    <property type="term" value="F:DNA-binding transcription activator activity"/>
    <property type="evidence" value="ECO:0007669"/>
    <property type="project" value="InterPro"/>
</dbReference>
<keyword evidence="4 9" id="KW-0548">Nucleotidyltransferase</keyword>
<dbReference type="InterPro" id="IPR007046">
    <property type="entry name" value="RNA_pol_sigma_54_core-bd"/>
</dbReference>
<evidence type="ECO:0000256" key="2">
    <source>
        <dbReference type="ARBA" id="ARBA00022478"/>
    </source>
</evidence>
<dbReference type="Proteomes" id="UP000262004">
    <property type="component" value="Chromosome"/>
</dbReference>
<dbReference type="InterPro" id="IPR038709">
    <property type="entry name" value="RpoN_core-bd_sf"/>
</dbReference>
<dbReference type="GO" id="GO:0003677">
    <property type="term" value="F:DNA binding"/>
    <property type="evidence" value="ECO:0007669"/>
    <property type="project" value="UniProtKB-KW"/>
</dbReference>
<evidence type="ECO:0000313" key="14">
    <source>
        <dbReference type="Proteomes" id="UP000262004"/>
    </source>
</evidence>